<gene>
    <name evidence="2" type="ORF">TOA249_LOCUS26056</name>
</gene>
<feature type="region of interest" description="Disordered" evidence="1">
    <location>
        <begin position="343"/>
        <end position="439"/>
    </location>
</feature>
<accession>A0A821RBI3</accession>
<evidence type="ECO:0000313" key="3">
    <source>
        <dbReference type="Proteomes" id="UP000663838"/>
    </source>
</evidence>
<dbReference type="Proteomes" id="UP000663838">
    <property type="component" value="Unassembled WGS sequence"/>
</dbReference>
<proteinExistence type="predicted"/>
<dbReference type="AlphaFoldDB" id="A0A821RBI3"/>
<protein>
    <recommendedName>
        <fullName evidence="4">Integrase zinc-binding domain-containing protein</fullName>
    </recommendedName>
</protein>
<organism evidence="2 3">
    <name type="scientific">Rotaria socialis</name>
    <dbReference type="NCBI Taxonomy" id="392032"/>
    <lineage>
        <taxon>Eukaryota</taxon>
        <taxon>Metazoa</taxon>
        <taxon>Spiralia</taxon>
        <taxon>Gnathifera</taxon>
        <taxon>Rotifera</taxon>
        <taxon>Eurotatoria</taxon>
        <taxon>Bdelloidea</taxon>
        <taxon>Philodinida</taxon>
        <taxon>Philodinidae</taxon>
        <taxon>Rotaria</taxon>
    </lineage>
</organism>
<feature type="compositionally biased region" description="Acidic residues" evidence="1">
    <location>
        <begin position="189"/>
        <end position="198"/>
    </location>
</feature>
<feature type="compositionally biased region" description="Polar residues" evidence="1">
    <location>
        <begin position="452"/>
        <end position="471"/>
    </location>
</feature>
<evidence type="ECO:0000256" key="1">
    <source>
        <dbReference type="SAM" id="MobiDB-lite"/>
    </source>
</evidence>
<evidence type="ECO:0008006" key="4">
    <source>
        <dbReference type="Google" id="ProtNLM"/>
    </source>
</evidence>
<feature type="compositionally biased region" description="Low complexity" evidence="1">
    <location>
        <begin position="404"/>
        <end position="425"/>
    </location>
</feature>
<feature type="region of interest" description="Disordered" evidence="1">
    <location>
        <begin position="178"/>
        <end position="210"/>
    </location>
</feature>
<sequence>MQYPDFKLPNYLSHYNHIKNKLSIINNIIYFTKEPYPPVPLLPTNCIISMALRIYDKYSHCGRDKLVGWIRTIAYHIKLSELLNKICTACPICLLKKVHPLRHTPPTIKIQTTYPYELVVGDLLSMPNQGRYKYIFTVVDHYKCDPVDERSFSRNWRPSDESCEVAADDLTNEFLGHQEVQDSVQNNEQESEEDEEEARESGSSDPPGEIIYTLTPMSFPSQIPQNPGLGVPFTQPITQPPTQPLITWTRRNISSPIVNNFQPPGQMQMHRSTPADFKTPPFVMPDLTKPPPPFTPAYKNNNFSPIQPIPQVYTHTPVFTSPPPVNHTPDIKTPPPYVPRQIFTPPLNNSVPFSPPKSSHHHTPPSSIVPKLPPVIQRNKLPDFSPALNELNKSPKGYQPPPQNYFSPNNNNNFNNNSTNLNNTPINDRTSYTPPYGDKKYIDLINENASPLKQPNFNFSPRKQEVPTNEGLSADQALSPKRELISDGENESSVQPIPELQPHTDERPQSRYRPSSPSIMKTRSQTRKENQS</sequence>
<name>A0A821RBI3_9BILA</name>
<reference evidence="2" key="1">
    <citation type="submission" date="2021-02" db="EMBL/GenBank/DDBJ databases">
        <authorList>
            <person name="Nowell W R."/>
        </authorList>
    </citation>
    <scope>NUCLEOTIDE SEQUENCE</scope>
</reference>
<feature type="region of interest" description="Disordered" evidence="1">
    <location>
        <begin position="452"/>
        <end position="532"/>
    </location>
</feature>
<dbReference type="EMBL" id="CAJOBS010002957">
    <property type="protein sequence ID" value="CAF4840841.1"/>
    <property type="molecule type" value="Genomic_DNA"/>
</dbReference>
<comment type="caution">
    <text evidence="2">The sequence shown here is derived from an EMBL/GenBank/DDBJ whole genome shotgun (WGS) entry which is preliminary data.</text>
</comment>
<evidence type="ECO:0000313" key="2">
    <source>
        <dbReference type="EMBL" id="CAF4840841.1"/>
    </source>
</evidence>